<comment type="similarity">
    <text evidence="2">Belongs to the bacterial solute-binding protein SsuA/TauA family.</text>
</comment>
<comment type="caution">
    <text evidence="6">The sequence shown here is derived from an EMBL/GenBank/DDBJ whole genome shotgun (WGS) entry which is preliminary data.</text>
</comment>
<keyword evidence="7" id="KW-1185">Reference proteome</keyword>
<reference evidence="6 7" key="1">
    <citation type="submission" date="2019-03" db="EMBL/GenBank/DDBJ databases">
        <title>Genomic Encyclopedia of Type Strains, Phase IV (KMG-IV): sequencing the most valuable type-strain genomes for metagenomic binning, comparative biology and taxonomic classification.</title>
        <authorList>
            <person name="Goeker M."/>
        </authorList>
    </citation>
    <scope>NUCLEOTIDE SEQUENCE [LARGE SCALE GENOMIC DNA]</scope>
    <source>
        <strain evidence="6 7">DSM 102969</strain>
    </source>
</reference>
<name>A0A4R6RM38_9HYPH</name>
<accession>A0A4R6RM38</accession>
<evidence type="ECO:0000259" key="5">
    <source>
        <dbReference type="Pfam" id="PF09084"/>
    </source>
</evidence>
<sequence>MRRPLVAAAFAAALFSAVSSGPALAADTIRALAPTWVGFAPALVANTLGYYAEEGLSVDFKFEDDRSNVLAAYARGDIEVDMRTVGEHQGRPRDASTPGVIIGTIDISVGGDGVVSDGSIATVADLKGKTVAVEPNIPARLLLQMALAKEGLSLKDVALKEIATADTLAVFADESVAAVGTYEPFMSQAVKAVTNRNPKILVSSKDAPGLITDIITARQDDLAANPEKYKKFLRGIYRAVDFYKKDPAKFAELAAPFYGLTAAEVTEIIDSSLAYTTYEEAATFIGTKAAPGTLYPLFDEVMKLNLDYGAADTKLEAAQQIDPSVVTGLFDGAKR</sequence>
<gene>
    <name evidence="6" type="ORF">EDD54_1092</name>
</gene>
<evidence type="ECO:0000256" key="3">
    <source>
        <dbReference type="ARBA" id="ARBA00022729"/>
    </source>
</evidence>
<dbReference type="SUPFAM" id="SSF53850">
    <property type="entry name" value="Periplasmic binding protein-like II"/>
    <property type="match status" value="1"/>
</dbReference>
<dbReference type="InterPro" id="IPR015168">
    <property type="entry name" value="SsuA/THI5"/>
</dbReference>
<protein>
    <submittedName>
        <fullName evidence="6">NitT/TauT family transport system substrate-binding protein</fullName>
    </submittedName>
</protein>
<feature type="domain" description="SsuA/THI5-like" evidence="5">
    <location>
        <begin position="38"/>
        <end position="248"/>
    </location>
</feature>
<dbReference type="Proteomes" id="UP000294547">
    <property type="component" value="Unassembled WGS sequence"/>
</dbReference>
<dbReference type="GO" id="GO:0042597">
    <property type="term" value="C:periplasmic space"/>
    <property type="evidence" value="ECO:0007669"/>
    <property type="project" value="UniProtKB-SubCell"/>
</dbReference>
<evidence type="ECO:0000256" key="1">
    <source>
        <dbReference type="ARBA" id="ARBA00004418"/>
    </source>
</evidence>
<dbReference type="Pfam" id="PF09084">
    <property type="entry name" value="NMT1"/>
    <property type="match status" value="1"/>
</dbReference>
<evidence type="ECO:0000313" key="6">
    <source>
        <dbReference type="EMBL" id="TDP87205.1"/>
    </source>
</evidence>
<evidence type="ECO:0000313" key="7">
    <source>
        <dbReference type="Proteomes" id="UP000294547"/>
    </source>
</evidence>
<comment type="subcellular location">
    <subcellularLocation>
        <location evidence="1">Periplasm</location>
    </subcellularLocation>
</comment>
<feature type="signal peptide" evidence="4">
    <location>
        <begin position="1"/>
        <end position="25"/>
    </location>
</feature>
<dbReference type="Gene3D" id="3.40.190.10">
    <property type="entry name" value="Periplasmic binding protein-like II"/>
    <property type="match status" value="2"/>
</dbReference>
<dbReference type="RefSeq" id="WP_126535841.1">
    <property type="nucleotide sequence ID" value="NZ_BSPM01000008.1"/>
</dbReference>
<feature type="chain" id="PRO_5020996101" evidence="4">
    <location>
        <begin position="26"/>
        <end position="335"/>
    </location>
</feature>
<dbReference type="OrthoDB" id="7374754at2"/>
<keyword evidence="3 4" id="KW-0732">Signal</keyword>
<dbReference type="PANTHER" id="PTHR30024:SF47">
    <property type="entry name" value="TAURINE-BINDING PERIPLASMIC PROTEIN"/>
    <property type="match status" value="1"/>
</dbReference>
<evidence type="ECO:0000256" key="4">
    <source>
        <dbReference type="SAM" id="SignalP"/>
    </source>
</evidence>
<proteinExistence type="inferred from homology"/>
<dbReference type="AlphaFoldDB" id="A0A4R6RM38"/>
<dbReference type="EMBL" id="SNXY01000006">
    <property type="protein sequence ID" value="TDP87205.1"/>
    <property type="molecule type" value="Genomic_DNA"/>
</dbReference>
<dbReference type="PANTHER" id="PTHR30024">
    <property type="entry name" value="ALIPHATIC SULFONATES-BINDING PROTEIN-RELATED"/>
    <property type="match status" value="1"/>
</dbReference>
<organism evidence="6 7">
    <name type="scientific">Oharaeibacter diazotrophicus</name>
    <dbReference type="NCBI Taxonomy" id="1920512"/>
    <lineage>
        <taxon>Bacteria</taxon>
        <taxon>Pseudomonadati</taxon>
        <taxon>Pseudomonadota</taxon>
        <taxon>Alphaproteobacteria</taxon>
        <taxon>Hyphomicrobiales</taxon>
        <taxon>Pleomorphomonadaceae</taxon>
        <taxon>Oharaeibacter</taxon>
    </lineage>
</organism>
<evidence type="ECO:0000256" key="2">
    <source>
        <dbReference type="ARBA" id="ARBA00010742"/>
    </source>
</evidence>